<dbReference type="UniPathway" id="UPA00916">
    <property type="reaction ID" value="UER00889"/>
</dbReference>
<keyword evidence="8 13" id="KW-0067">ATP-binding</keyword>
<keyword evidence="13" id="KW-0963">Cytoplasm</keyword>
<feature type="binding site" evidence="13">
    <location>
        <begin position="649"/>
        <end position="650"/>
    </location>
    <ligand>
        <name>ATP</name>
        <dbReference type="ChEBI" id="CHEBI:30616"/>
    </ligand>
</feature>
<evidence type="ECO:0000256" key="3">
    <source>
        <dbReference type="ARBA" id="ARBA00016943"/>
    </source>
</evidence>
<evidence type="ECO:0000313" key="16">
    <source>
        <dbReference type="Proteomes" id="UP000554235"/>
    </source>
</evidence>
<comment type="subunit">
    <text evidence="13">Homodimer.</text>
</comment>
<dbReference type="InterPro" id="IPR029056">
    <property type="entry name" value="Ribokinase-like"/>
</dbReference>
<feature type="binding site" evidence="13">
    <location>
        <position position="686"/>
    </location>
    <ligand>
        <name>K(+)</name>
        <dbReference type="ChEBI" id="CHEBI:29103"/>
    </ligand>
</feature>
<dbReference type="OrthoDB" id="415590at2759"/>
<evidence type="ECO:0000256" key="11">
    <source>
        <dbReference type="ARBA" id="ARBA00023242"/>
    </source>
</evidence>
<evidence type="ECO:0000256" key="9">
    <source>
        <dbReference type="ARBA" id="ARBA00022842"/>
    </source>
</evidence>
<dbReference type="Pfam" id="PF00294">
    <property type="entry name" value="PfkB"/>
    <property type="match status" value="1"/>
</dbReference>
<comment type="caution">
    <text evidence="13">Lacks conserved residue(s) required for the propagation of feature annotation.</text>
</comment>
<sequence>MSFFASEDLSLDPRFTELQEELRSVLFAGLSSLSPSRPCTPEKDADTQQTLSFSSATLTVPHARLIRYLQNWITECAPYLDKFDEDQHFQIQVPLMAQKSPALLYAMLAFSSRQMERRGLTHEGCDSLELYQESIRLLSPGLQAKDPNMLVTACILAVFELMSGGARNWKRHVEGCASLFEYFGVNGFSGGLPQAVFWCYARMELCGAIISDGAETTVLPLDEWVPPVPKSMASPDAAEKYVQNLFHQKSRSSPDTHANWAIYLCTKVCDLRFRRTQYLELGRADWHDNRPFSEQWQQLWNELQFWLNERSPEMRPIKIAEADHKQVFPTILFAHWAAISSNQVYHAACILMLEMCPPEQDLNSQCLALWHARQKPDTMSSPRPTISVLGSLNIDLVSYVPHHPLPGETITASHFNVFPGGKGANQAVACAKLSRTSALLDPSVDVVMIGAIGGDTYGEVLLDSLKSYGVETSPVIVNKNEETGSATGIAMIVVDEPSGQNRIILSPGANGSLRPTQFTTLPGPTPTLLIMQLEIPLETVLQALKTAKTLGIPVLLNPAPAQVLPSEVYEGLAHLVLNETEAALLSDLNEEDLEDISTVQKVADQFLARGVRNVVITLGGRGAYYANMTGSKGLIPALKVDVVDTTAAGDTFIGAYAVDAANAMVRPEEFDIKGAIKKSIQAASKTVSRKGAQVSIPWKDEMGSATL</sequence>
<dbReference type="EC" id="2.7.1.15" evidence="2 13"/>
<dbReference type="GO" id="GO:0004747">
    <property type="term" value="F:ribokinase activity"/>
    <property type="evidence" value="ECO:0007669"/>
    <property type="project" value="UniProtKB-UniRule"/>
</dbReference>
<comment type="caution">
    <text evidence="15">The sequence shown here is derived from an EMBL/GenBank/DDBJ whole genome shotgun (WGS) entry which is preliminary data.</text>
</comment>
<comment type="pathway">
    <text evidence="13">Carbohydrate metabolism; D-ribose degradation; D-ribose 5-phosphate from beta-D-ribopyranose: step 2/2.</text>
</comment>
<feature type="binding site" evidence="13">
    <location>
        <begin position="617"/>
        <end position="622"/>
    </location>
    <ligand>
        <name>ATP</name>
        <dbReference type="ChEBI" id="CHEBI:30616"/>
    </ligand>
</feature>
<dbReference type="InterPro" id="IPR011877">
    <property type="entry name" value="Ribokinase"/>
</dbReference>
<dbReference type="Pfam" id="PF11951">
    <property type="entry name" value="Fungal_trans_2"/>
    <property type="match status" value="1"/>
</dbReference>
<evidence type="ECO:0000256" key="7">
    <source>
        <dbReference type="ARBA" id="ARBA00022777"/>
    </source>
</evidence>
<name>A0A8H4KXU1_9HYPO</name>
<dbReference type="PROSITE" id="PS00584">
    <property type="entry name" value="PFKB_KINASES_2"/>
    <property type="match status" value="1"/>
</dbReference>
<dbReference type="InterPro" id="IPR011611">
    <property type="entry name" value="PfkB_dom"/>
</dbReference>
<evidence type="ECO:0000313" key="15">
    <source>
        <dbReference type="EMBL" id="KAF4459277.1"/>
    </source>
</evidence>
<evidence type="ECO:0000256" key="10">
    <source>
        <dbReference type="ARBA" id="ARBA00022958"/>
    </source>
</evidence>
<evidence type="ECO:0000256" key="1">
    <source>
        <dbReference type="ARBA" id="ARBA00005380"/>
    </source>
</evidence>
<feature type="binding site" evidence="13">
    <location>
        <position position="650"/>
    </location>
    <ligand>
        <name>substrate</name>
    </ligand>
</feature>
<dbReference type="GO" id="GO:0046872">
    <property type="term" value="F:metal ion binding"/>
    <property type="evidence" value="ECO:0007669"/>
    <property type="project" value="UniProtKB-KW"/>
</dbReference>
<dbReference type="GO" id="GO:0005634">
    <property type="term" value="C:nucleus"/>
    <property type="evidence" value="ECO:0007669"/>
    <property type="project" value="UniProtKB-SubCell"/>
</dbReference>
<evidence type="ECO:0000256" key="12">
    <source>
        <dbReference type="ARBA" id="ARBA00023277"/>
    </source>
</evidence>
<dbReference type="InterPro" id="IPR021858">
    <property type="entry name" value="Fun_TF"/>
</dbReference>
<feature type="binding site" evidence="13">
    <location>
        <position position="695"/>
    </location>
    <ligand>
        <name>K(+)</name>
        <dbReference type="ChEBI" id="CHEBI:29103"/>
    </ligand>
</feature>
<protein>
    <recommendedName>
        <fullName evidence="3 13">Ribokinase</fullName>
        <shortName evidence="13">RK</shortName>
        <ecNumber evidence="2 13">2.7.1.15</ecNumber>
    </recommendedName>
</protein>
<keyword evidence="12 13" id="KW-0119">Carbohydrate metabolism</keyword>
<dbReference type="PANTHER" id="PTHR10584">
    <property type="entry name" value="SUGAR KINASE"/>
    <property type="match status" value="1"/>
</dbReference>
<dbReference type="HAMAP" id="MF_01987">
    <property type="entry name" value="Ribokinase"/>
    <property type="match status" value="1"/>
</dbReference>
<gene>
    <name evidence="15" type="ORF">FALBO_13976</name>
</gene>
<feature type="binding site" evidence="13">
    <location>
        <position position="646"/>
    </location>
    <ligand>
        <name>K(+)</name>
        <dbReference type="ChEBI" id="CHEBI:29103"/>
    </ligand>
</feature>
<dbReference type="AlphaFoldDB" id="A0A8H4KXU1"/>
<keyword evidence="7 13" id="KW-0418">Kinase</keyword>
<evidence type="ECO:0000256" key="2">
    <source>
        <dbReference type="ARBA" id="ARBA00012035"/>
    </source>
</evidence>
<proteinExistence type="inferred from homology"/>
<evidence type="ECO:0000256" key="4">
    <source>
        <dbReference type="ARBA" id="ARBA00022679"/>
    </source>
</evidence>
<evidence type="ECO:0000256" key="5">
    <source>
        <dbReference type="ARBA" id="ARBA00022723"/>
    </source>
</evidence>
<keyword evidence="6 13" id="KW-0547">Nucleotide-binding</keyword>
<evidence type="ECO:0000256" key="13">
    <source>
        <dbReference type="HAMAP-Rule" id="MF_03215"/>
    </source>
</evidence>
<comment type="similarity">
    <text evidence="13">Belongs to the carbohydrate kinase PfkB family. Ribokinase subfamily.</text>
</comment>
<comment type="cofactor">
    <cofactor evidence="13">
        <name>Mg(2+)</name>
        <dbReference type="ChEBI" id="CHEBI:18420"/>
    </cofactor>
    <text evidence="13">Requires a divalent cation, most likely magnesium in vivo, as an electrophilic catalyst to aid phosphoryl group transfer. It is the chelate of the metal and the nucleotide that is the actual substrate.</text>
</comment>
<dbReference type="PANTHER" id="PTHR10584:SF166">
    <property type="entry name" value="RIBOKINASE"/>
    <property type="match status" value="1"/>
</dbReference>
<dbReference type="EMBL" id="JAADYS010002206">
    <property type="protein sequence ID" value="KAF4459277.1"/>
    <property type="molecule type" value="Genomic_DNA"/>
</dbReference>
<keyword evidence="4 13" id="KW-0808">Transferase</keyword>
<keyword evidence="5 13" id="KW-0479">Metal-binding</keyword>
<comment type="subcellular location">
    <subcellularLocation>
        <location evidence="13">Cytoplasm</location>
    </subcellularLocation>
    <subcellularLocation>
        <location evidence="13">Nucleus</location>
    </subcellularLocation>
</comment>
<comment type="function">
    <text evidence="13">Catalyzes the phosphorylation of ribose at O-5 in a reaction requiring ATP and magnesium. The resulting D-ribose-5-phosphate can then be used either for sythesis of nucleotides, histidine, and tryptophan, or as a component of the pentose phosphate pathway.</text>
</comment>
<comment type="activity regulation">
    <text evidence="13">Activated by a monovalent cation that binds near, but not in, the active site. The most likely occupant of the site in vivo is potassium. Ion binding induces a conformational change that may alter substrate affinity.</text>
</comment>
<dbReference type="PRINTS" id="PR00990">
    <property type="entry name" value="RIBOKINASE"/>
</dbReference>
<evidence type="ECO:0000259" key="14">
    <source>
        <dbReference type="Pfam" id="PF00294"/>
    </source>
</evidence>
<dbReference type="CDD" id="cd12148">
    <property type="entry name" value="fungal_TF_MHR"/>
    <property type="match status" value="1"/>
</dbReference>
<dbReference type="InterPro" id="IPR002139">
    <property type="entry name" value="Ribo/fructo_kinase"/>
</dbReference>
<keyword evidence="16" id="KW-1185">Reference proteome</keyword>
<feature type="domain" description="Carbohydrate kinase PfkB" evidence="14">
    <location>
        <begin position="386"/>
        <end position="698"/>
    </location>
</feature>
<feature type="active site" description="Proton acceptor" evidence="13">
    <location>
        <position position="650"/>
    </location>
</feature>
<evidence type="ECO:0000256" key="6">
    <source>
        <dbReference type="ARBA" id="ARBA00022741"/>
    </source>
</evidence>
<accession>A0A8H4KXU1</accession>
<dbReference type="Proteomes" id="UP000554235">
    <property type="component" value="Unassembled WGS sequence"/>
</dbReference>
<evidence type="ECO:0000256" key="8">
    <source>
        <dbReference type="ARBA" id="ARBA00022840"/>
    </source>
</evidence>
<dbReference type="SUPFAM" id="SSF53613">
    <property type="entry name" value="Ribokinase-like"/>
    <property type="match status" value="1"/>
</dbReference>
<dbReference type="GO" id="GO:0005524">
    <property type="term" value="F:ATP binding"/>
    <property type="evidence" value="ECO:0007669"/>
    <property type="project" value="UniProtKB-UniRule"/>
</dbReference>
<feature type="binding site" evidence="13">
    <location>
        <position position="644"/>
    </location>
    <ligand>
        <name>K(+)</name>
        <dbReference type="ChEBI" id="CHEBI:29103"/>
    </ligand>
</feature>
<keyword evidence="11 13" id="KW-0539">Nucleus</keyword>
<comment type="catalytic activity">
    <reaction evidence="13">
        <text>D-ribose + ATP = D-ribose 5-phosphate + ADP + H(+)</text>
        <dbReference type="Rhea" id="RHEA:13697"/>
        <dbReference type="ChEBI" id="CHEBI:15378"/>
        <dbReference type="ChEBI" id="CHEBI:30616"/>
        <dbReference type="ChEBI" id="CHEBI:47013"/>
        <dbReference type="ChEBI" id="CHEBI:78346"/>
        <dbReference type="ChEBI" id="CHEBI:456216"/>
        <dbReference type="EC" id="2.7.1.15"/>
    </reaction>
</comment>
<dbReference type="GO" id="GO:0019303">
    <property type="term" value="P:D-ribose catabolic process"/>
    <property type="evidence" value="ECO:0007669"/>
    <property type="project" value="UniProtKB-UniRule"/>
</dbReference>
<dbReference type="Gene3D" id="3.40.1190.20">
    <property type="match status" value="1"/>
</dbReference>
<comment type="similarity">
    <text evidence="1">Belongs to the carbohydrate kinase pfkB family.</text>
</comment>
<organism evidence="15 16">
    <name type="scientific">Fusarium albosuccineum</name>
    <dbReference type="NCBI Taxonomy" id="1237068"/>
    <lineage>
        <taxon>Eukaryota</taxon>
        <taxon>Fungi</taxon>
        <taxon>Dikarya</taxon>
        <taxon>Ascomycota</taxon>
        <taxon>Pezizomycotina</taxon>
        <taxon>Sordariomycetes</taxon>
        <taxon>Hypocreomycetidae</taxon>
        <taxon>Hypocreales</taxon>
        <taxon>Nectriaceae</taxon>
        <taxon>Fusarium</taxon>
        <taxon>Fusarium decemcellulare species complex</taxon>
    </lineage>
</organism>
<dbReference type="CDD" id="cd01174">
    <property type="entry name" value="ribokinase"/>
    <property type="match status" value="1"/>
</dbReference>
<dbReference type="InterPro" id="IPR002173">
    <property type="entry name" value="Carboh/pur_kinase_PfkB_CS"/>
</dbReference>
<feature type="binding site" evidence="13">
    <location>
        <begin position="393"/>
        <end position="395"/>
    </location>
    <ligand>
        <name>substrate</name>
    </ligand>
</feature>
<reference evidence="15 16" key="1">
    <citation type="submission" date="2020-01" db="EMBL/GenBank/DDBJ databases">
        <title>Identification and distribution of gene clusters putatively required for synthesis of sphingolipid metabolism inhibitors in phylogenetically diverse species of the filamentous fungus Fusarium.</title>
        <authorList>
            <person name="Kim H.-S."/>
            <person name="Busman M."/>
            <person name="Brown D.W."/>
            <person name="Divon H."/>
            <person name="Uhlig S."/>
            <person name="Proctor R.H."/>
        </authorList>
    </citation>
    <scope>NUCLEOTIDE SEQUENCE [LARGE SCALE GENOMIC DNA]</scope>
    <source>
        <strain evidence="15 16">NRRL 20459</strain>
    </source>
</reference>
<dbReference type="GO" id="GO:0005737">
    <property type="term" value="C:cytoplasm"/>
    <property type="evidence" value="ECO:0007669"/>
    <property type="project" value="UniProtKB-SubCell"/>
</dbReference>
<feature type="binding site" evidence="13">
    <location>
        <position position="689"/>
    </location>
    <ligand>
        <name>K(+)</name>
        <dbReference type="ChEBI" id="CHEBI:29103"/>
    </ligand>
</feature>
<keyword evidence="9 13" id="KW-0460">Magnesium</keyword>
<feature type="binding site" evidence="13">
    <location>
        <begin position="421"/>
        <end position="425"/>
    </location>
    <ligand>
        <name>substrate</name>
    </ligand>
</feature>
<feature type="binding site" evidence="13">
    <location>
        <position position="534"/>
    </location>
    <ligand>
        <name>substrate</name>
    </ligand>
</feature>
<keyword evidence="10 13" id="KW-0630">Potassium</keyword>
<feature type="binding site" evidence="13">
    <location>
        <position position="691"/>
    </location>
    <ligand>
        <name>K(+)</name>
        <dbReference type="ChEBI" id="CHEBI:29103"/>
    </ligand>
</feature>
<feature type="binding site" evidence="13">
    <location>
        <position position="578"/>
    </location>
    <ligand>
        <name>ATP</name>
        <dbReference type="ChEBI" id="CHEBI:30616"/>
    </ligand>
</feature>